<evidence type="ECO:0000256" key="8">
    <source>
        <dbReference type="SAM" id="Phobius"/>
    </source>
</evidence>
<evidence type="ECO:0000256" key="7">
    <source>
        <dbReference type="ARBA" id="ARBA00023136"/>
    </source>
</evidence>
<keyword evidence="4" id="KW-0133">Cell shape</keyword>
<sequence>MSGGGLVRSSSVMAVGTVASRALGFVRSIVVAMAIGTALVNTTYSVANTVPNIVYLLLLGGVINSVFVPQLVRAAKEDPDGGQAYTDRLLTLTSLLLLALAAAGTLAAPLLIDAYASSDWSSQDKAVSTAFAYWCLPQIFFYGVYTMLGQVLNSRRSFGPMMWAPIANNVVVIVVALAFLVYGTVDVEDSESLSTGEIAFLGAGTTLGVVVQALVLAPALRAAGYRYRPRFDFRGHGLGHAMTLAKWTIAFVLVNQISYIVVTKLATGVDSAAEAAELGYGVGYAAYQNSYLFFMLPHSVITVSVV</sequence>
<feature type="transmembrane region" description="Helical" evidence="8">
    <location>
        <begin position="89"/>
        <end position="111"/>
    </location>
</feature>
<dbReference type="InterPro" id="IPR051050">
    <property type="entry name" value="Lipid_II_flippase_MurJ/MviN"/>
</dbReference>
<comment type="subcellular location">
    <subcellularLocation>
        <location evidence="1">Cell membrane</location>
        <topology evidence="1">Multi-pass membrane protein</topology>
    </subcellularLocation>
</comment>
<feature type="transmembrane region" description="Helical" evidence="8">
    <location>
        <begin position="52"/>
        <end position="68"/>
    </location>
</feature>
<keyword evidence="10" id="KW-1185">Reference proteome</keyword>
<comment type="caution">
    <text evidence="9">The sequence shown here is derived from an EMBL/GenBank/DDBJ whole genome shotgun (WGS) entry which is preliminary data.</text>
</comment>
<dbReference type="Pfam" id="PF03023">
    <property type="entry name" value="MurJ"/>
    <property type="match status" value="1"/>
</dbReference>
<keyword evidence="6 8" id="KW-1133">Transmembrane helix</keyword>
<feature type="transmembrane region" description="Helical" evidence="8">
    <location>
        <begin position="163"/>
        <end position="183"/>
    </location>
</feature>
<evidence type="ECO:0000256" key="1">
    <source>
        <dbReference type="ARBA" id="ARBA00004651"/>
    </source>
</evidence>
<evidence type="ECO:0000256" key="4">
    <source>
        <dbReference type="ARBA" id="ARBA00022960"/>
    </source>
</evidence>
<evidence type="ECO:0000256" key="3">
    <source>
        <dbReference type="ARBA" id="ARBA00022692"/>
    </source>
</evidence>
<keyword evidence="7 8" id="KW-0472">Membrane</keyword>
<dbReference type="PANTHER" id="PTHR47019:SF1">
    <property type="entry name" value="LIPID II FLIPPASE MURJ"/>
    <property type="match status" value="1"/>
</dbReference>
<organism evidence="9 10">
    <name type="scientific">Motilibacter deserti</name>
    <dbReference type="NCBI Taxonomy" id="2714956"/>
    <lineage>
        <taxon>Bacteria</taxon>
        <taxon>Bacillati</taxon>
        <taxon>Actinomycetota</taxon>
        <taxon>Actinomycetes</taxon>
        <taxon>Motilibacterales</taxon>
        <taxon>Motilibacteraceae</taxon>
        <taxon>Motilibacter</taxon>
    </lineage>
</organism>
<dbReference type="Proteomes" id="UP000800981">
    <property type="component" value="Unassembled WGS sequence"/>
</dbReference>
<keyword evidence="2" id="KW-1003">Cell membrane</keyword>
<dbReference type="PANTHER" id="PTHR47019">
    <property type="entry name" value="LIPID II FLIPPASE MURJ"/>
    <property type="match status" value="1"/>
</dbReference>
<evidence type="ECO:0000256" key="2">
    <source>
        <dbReference type="ARBA" id="ARBA00022475"/>
    </source>
</evidence>
<feature type="transmembrane region" description="Helical" evidence="8">
    <location>
        <begin position="131"/>
        <end position="151"/>
    </location>
</feature>
<protein>
    <submittedName>
        <fullName evidence="9">Murein biosynthesis integral membrane protein MurJ</fullName>
    </submittedName>
</protein>
<evidence type="ECO:0000313" key="9">
    <source>
        <dbReference type="EMBL" id="NHC16530.1"/>
    </source>
</evidence>
<feature type="transmembrane region" description="Helical" evidence="8">
    <location>
        <begin position="12"/>
        <end position="40"/>
    </location>
</feature>
<reference evidence="9 10" key="1">
    <citation type="submission" date="2020-03" db="EMBL/GenBank/DDBJ databases">
        <title>Two novel Motilibacter sp.</title>
        <authorList>
            <person name="Liu S."/>
        </authorList>
    </citation>
    <scope>NUCLEOTIDE SEQUENCE [LARGE SCALE GENOMIC DNA]</scope>
    <source>
        <strain evidence="9 10">E257</strain>
    </source>
</reference>
<keyword evidence="5" id="KW-0573">Peptidoglycan synthesis</keyword>
<dbReference type="PRINTS" id="PR01806">
    <property type="entry name" value="VIRFACTRMVIN"/>
</dbReference>
<keyword evidence="3 8" id="KW-0812">Transmembrane</keyword>
<evidence type="ECO:0000313" key="10">
    <source>
        <dbReference type="Proteomes" id="UP000800981"/>
    </source>
</evidence>
<gene>
    <name evidence="9" type="ORF">G9H71_22350</name>
</gene>
<accession>A0ABX0H3J5</accession>
<name>A0ABX0H3J5_9ACTN</name>
<evidence type="ECO:0000256" key="5">
    <source>
        <dbReference type="ARBA" id="ARBA00022984"/>
    </source>
</evidence>
<dbReference type="InterPro" id="IPR004268">
    <property type="entry name" value="MurJ"/>
</dbReference>
<dbReference type="RefSeq" id="WP_331273201.1">
    <property type="nucleotide sequence ID" value="NZ_JAANNP010000199.1"/>
</dbReference>
<feature type="non-terminal residue" evidence="9">
    <location>
        <position position="306"/>
    </location>
</feature>
<feature type="transmembrane region" description="Helical" evidence="8">
    <location>
        <begin position="198"/>
        <end position="220"/>
    </location>
</feature>
<dbReference type="EMBL" id="JAANNP010000199">
    <property type="protein sequence ID" value="NHC16530.1"/>
    <property type="molecule type" value="Genomic_DNA"/>
</dbReference>
<evidence type="ECO:0000256" key="6">
    <source>
        <dbReference type="ARBA" id="ARBA00022989"/>
    </source>
</evidence>
<proteinExistence type="predicted"/>